<dbReference type="GO" id="GO:0030170">
    <property type="term" value="F:pyridoxal phosphate binding"/>
    <property type="evidence" value="ECO:0007669"/>
    <property type="project" value="InterPro"/>
</dbReference>
<evidence type="ECO:0000256" key="1">
    <source>
        <dbReference type="ARBA" id="ARBA00001933"/>
    </source>
</evidence>
<dbReference type="GO" id="GO:0019346">
    <property type="term" value="P:transsulfuration"/>
    <property type="evidence" value="ECO:0007669"/>
    <property type="project" value="InterPro"/>
</dbReference>
<dbReference type="PANTHER" id="PTHR43379:SF1">
    <property type="entry name" value="CYSTATHIONINE GAMMA-SYNTHASE 1, CHLOROPLASTIC-RELATED"/>
    <property type="match status" value="1"/>
</dbReference>
<dbReference type="OrthoDB" id="3512640at2759"/>
<dbReference type="PANTHER" id="PTHR43379">
    <property type="entry name" value="CYSTATHIONINE GAMMA-SYNTHASE"/>
    <property type="match status" value="1"/>
</dbReference>
<dbReference type="SUPFAM" id="SSF53383">
    <property type="entry name" value="PLP-dependent transferases"/>
    <property type="match status" value="1"/>
</dbReference>
<accession>A0A8J6CEX1</accession>
<dbReference type="InterPro" id="IPR054542">
    <property type="entry name" value="Cys_met_metab_PP"/>
</dbReference>
<dbReference type="AlphaFoldDB" id="A0A8J6CEX1"/>
<dbReference type="Gene3D" id="3.40.640.10">
    <property type="entry name" value="Type I PLP-dependent aspartate aminotransferase-like (Major domain)"/>
    <property type="match status" value="1"/>
</dbReference>
<dbReference type="Gene3D" id="3.90.1150.10">
    <property type="entry name" value="Aspartate Aminotransferase, domain 1"/>
    <property type="match status" value="1"/>
</dbReference>
<sequence>MLARRAFALAGAGKRCASGGVGTVSVKGGEPARASGHMKSSDAIAVPIVQTAAYTFKDSQQLIDFNEGRYPSYEYGRYGNPTVRAVEQKMMELEGAEDCLASTSGMYTAVSMMMALLPEGSRVITTTDCYRRTRQFLNTVINKMGVTNVVIPPGDLDALRCEVQRGAAMFFSESPSNPMLRCVDIPAASQICRAAGTILCIDGTFSTPYNQRPLDLGADIVIHSATKYLAGHHDVLAGVLAGRKDLVEQVRALHGVMGGVLDPHAAYLLLRGLKTLHLRVARQNASAEALARMLHAHPKVKKTIYPSLPHHPDHAYATAQARGFGGVVSFELHGGLHAGAMFTDTLQMPHIAPSLGGCDSLVEQPTIISYWNVPPDERNEIGIQDGLIRFACGVEETDDILADVARALELLDVEKQYLKDTHEAWRIKG</sequence>
<evidence type="ECO:0000313" key="5">
    <source>
        <dbReference type="EMBL" id="KAG8467375.1"/>
    </source>
</evidence>
<dbReference type="GO" id="GO:0009086">
    <property type="term" value="P:methionine biosynthetic process"/>
    <property type="evidence" value="ECO:0007669"/>
    <property type="project" value="InterPro"/>
</dbReference>
<evidence type="ECO:0000256" key="4">
    <source>
        <dbReference type="RuleBase" id="RU362118"/>
    </source>
</evidence>
<evidence type="ECO:0008006" key="7">
    <source>
        <dbReference type="Google" id="ProtNLM"/>
    </source>
</evidence>
<dbReference type="CDD" id="cd00614">
    <property type="entry name" value="CGS_like"/>
    <property type="match status" value="1"/>
</dbReference>
<dbReference type="InterPro" id="IPR015424">
    <property type="entry name" value="PyrdxlP-dep_Trfase"/>
</dbReference>
<dbReference type="PROSITE" id="PS00868">
    <property type="entry name" value="CYS_MET_METAB_PP"/>
    <property type="match status" value="1"/>
</dbReference>
<evidence type="ECO:0000256" key="2">
    <source>
        <dbReference type="ARBA" id="ARBA00022898"/>
    </source>
</evidence>
<dbReference type="EMBL" id="JAGTXO010000006">
    <property type="protein sequence ID" value="KAG8467375.1"/>
    <property type="molecule type" value="Genomic_DNA"/>
</dbReference>
<evidence type="ECO:0000313" key="6">
    <source>
        <dbReference type="Proteomes" id="UP000751190"/>
    </source>
</evidence>
<dbReference type="GO" id="GO:0009507">
    <property type="term" value="C:chloroplast"/>
    <property type="evidence" value="ECO:0007669"/>
    <property type="project" value="TreeGrafter"/>
</dbReference>
<dbReference type="FunFam" id="3.40.640.10:FF:000046">
    <property type="entry name" value="Cystathionine gamma-lyase"/>
    <property type="match status" value="1"/>
</dbReference>
<dbReference type="GO" id="GO:0003962">
    <property type="term" value="F:cystathionine gamma-synthase activity"/>
    <property type="evidence" value="ECO:0007669"/>
    <property type="project" value="InterPro"/>
</dbReference>
<dbReference type="InterPro" id="IPR015421">
    <property type="entry name" value="PyrdxlP-dep_Trfase_major"/>
</dbReference>
<keyword evidence="6" id="KW-1185">Reference proteome</keyword>
<dbReference type="Proteomes" id="UP000751190">
    <property type="component" value="Unassembled WGS sequence"/>
</dbReference>
<proteinExistence type="inferred from homology"/>
<comment type="similarity">
    <text evidence="4">Belongs to the trans-sulfuration enzymes family.</text>
</comment>
<dbReference type="InterPro" id="IPR044639">
    <property type="entry name" value="CGS1/2"/>
</dbReference>
<protein>
    <recommendedName>
        <fullName evidence="7">Cystathionine gamma-synthase</fullName>
    </recommendedName>
</protein>
<feature type="modified residue" description="N6-(pyridoxal phosphate)lysine" evidence="3">
    <location>
        <position position="227"/>
    </location>
</feature>
<dbReference type="PIRSF" id="PIRSF001434">
    <property type="entry name" value="CGS"/>
    <property type="match status" value="1"/>
</dbReference>
<dbReference type="InterPro" id="IPR015422">
    <property type="entry name" value="PyrdxlP-dep_Trfase_small"/>
</dbReference>
<reference evidence="5" key="1">
    <citation type="submission" date="2021-05" db="EMBL/GenBank/DDBJ databases">
        <title>The genome of the haptophyte Pavlova lutheri (Diacronema luteri, Pavlovales) - a model for lipid biosynthesis in eukaryotic algae.</title>
        <authorList>
            <person name="Hulatt C.J."/>
            <person name="Posewitz M.C."/>
        </authorList>
    </citation>
    <scope>NUCLEOTIDE SEQUENCE</scope>
    <source>
        <strain evidence="5">NIVA-4/92</strain>
    </source>
</reference>
<comment type="cofactor">
    <cofactor evidence="1 4">
        <name>pyridoxal 5'-phosphate</name>
        <dbReference type="ChEBI" id="CHEBI:597326"/>
    </cofactor>
</comment>
<gene>
    <name evidence="5" type="ORF">KFE25_000691</name>
</gene>
<dbReference type="OMA" id="EVTWTDP"/>
<name>A0A8J6CEX1_DIALT</name>
<dbReference type="InterPro" id="IPR000277">
    <property type="entry name" value="Cys/Met-Metab_PyrdxlP-dep_enz"/>
</dbReference>
<comment type="caution">
    <text evidence="5">The sequence shown here is derived from an EMBL/GenBank/DDBJ whole genome shotgun (WGS) entry which is preliminary data.</text>
</comment>
<evidence type="ECO:0000256" key="3">
    <source>
        <dbReference type="PIRSR" id="PIRSR001434-2"/>
    </source>
</evidence>
<organism evidence="5 6">
    <name type="scientific">Diacronema lutheri</name>
    <name type="common">Unicellular marine alga</name>
    <name type="synonym">Monochrysis lutheri</name>
    <dbReference type="NCBI Taxonomy" id="2081491"/>
    <lineage>
        <taxon>Eukaryota</taxon>
        <taxon>Haptista</taxon>
        <taxon>Haptophyta</taxon>
        <taxon>Pavlovophyceae</taxon>
        <taxon>Pavlovales</taxon>
        <taxon>Pavlovaceae</taxon>
        <taxon>Diacronema</taxon>
    </lineage>
</organism>
<dbReference type="Pfam" id="PF01053">
    <property type="entry name" value="Cys_Met_Meta_PP"/>
    <property type="match status" value="1"/>
</dbReference>
<keyword evidence="2 3" id="KW-0663">Pyridoxal phosphate</keyword>